<organism evidence="2 3">
    <name type="scientific">Candidatus Faecivivens stercoravium</name>
    <dbReference type="NCBI Taxonomy" id="2840803"/>
    <lineage>
        <taxon>Bacteria</taxon>
        <taxon>Bacillati</taxon>
        <taxon>Bacillota</taxon>
        <taxon>Clostridia</taxon>
        <taxon>Eubacteriales</taxon>
        <taxon>Oscillospiraceae</taxon>
        <taxon>Oscillospiraceae incertae sedis</taxon>
        <taxon>Candidatus Faecivivens</taxon>
    </lineage>
</organism>
<evidence type="ECO:0000313" key="3">
    <source>
        <dbReference type="Proteomes" id="UP000824241"/>
    </source>
</evidence>
<feature type="non-terminal residue" evidence="2">
    <location>
        <position position="174"/>
    </location>
</feature>
<dbReference type="InterPro" id="IPR041494">
    <property type="entry name" value="PIN7"/>
</dbReference>
<evidence type="ECO:0000259" key="1">
    <source>
        <dbReference type="Pfam" id="PF18475"/>
    </source>
</evidence>
<sequence length="174" mass="19336">MRAFLIDFENVKSAGLVGIETLGMEDQVVILYSQNSNTLSFEMHQKILSCEANVEYYQIRRGGKNSLDFQLSTLLGYLLASGLYTHLYIISNDSGFDALYDFWSSQYIPTDCVVYRRPNIANAVAHSALNGLPVKVVEPEEDPGEVDVAVGDSAAYDQFTIEEVLPEPEAEEPV</sequence>
<comment type="caution">
    <text evidence="2">The sequence shown here is derived from an EMBL/GenBank/DDBJ whole genome shotgun (WGS) entry which is preliminary data.</text>
</comment>
<protein>
    <recommendedName>
        <fullName evidence="1">PIN-like domain-containing protein</fullName>
    </recommendedName>
</protein>
<dbReference type="AlphaFoldDB" id="A0A9D1DZ13"/>
<name>A0A9D1DZ13_9FIRM</name>
<proteinExistence type="predicted"/>
<accession>A0A9D1DZ13</accession>
<evidence type="ECO:0000313" key="2">
    <source>
        <dbReference type="EMBL" id="HIR61616.1"/>
    </source>
</evidence>
<gene>
    <name evidence="2" type="ORF">IAB37_08595</name>
</gene>
<reference evidence="2" key="1">
    <citation type="submission" date="2020-10" db="EMBL/GenBank/DDBJ databases">
        <authorList>
            <person name="Gilroy R."/>
        </authorList>
    </citation>
    <scope>NUCLEOTIDE SEQUENCE</scope>
    <source>
        <strain evidence="2">CHK189-12415</strain>
    </source>
</reference>
<reference evidence="2" key="2">
    <citation type="journal article" date="2021" name="PeerJ">
        <title>Extensive microbial diversity within the chicken gut microbiome revealed by metagenomics and culture.</title>
        <authorList>
            <person name="Gilroy R."/>
            <person name="Ravi A."/>
            <person name="Getino M."/>
            <person name="Pursley I."/>
            <person name="Horton D.L."/>
            <person name="Alikhan N.F."/>
            <person name="Baker D."/>
            <person name="Gharbi K."/>
            <person name="Hall N."/>
            <person name="Watson M."/>
            <person name="Adriaenssens E.M."/>
            <person name="Foster-Nyarko E."/>
            <person name="Jarju S."/>
            <person name="Secka A."/>
            <person name="Antonio M."/>
            <person name="Oren A."/>
            <person name="Chaudhuri R.R."/>
            <person name="La Ragione R."/>
            <person name="Hildebrand F."/>
            <person name="Pallen M.J."/>
        </authorList>
    </citation>
    <scope>NUCLEOTIDE SEQUENCE</scope>
    <source>
        <strain evidence="2">CHK189-12415</strain>
    </source>
</reference>
<dbReference type="Pfam" id="PF18475">
    <property type="entry name" value="PIN7"/>
    <property type="match status" value="1"/>
</dbReference>
<dbReference type="EMBL" id="DVHA01000279">
    <property type="protein sequence ID" value="HIR61616.1"/>
    <property type="molecule type" value="Genomic_DNA"/>
</dbReference>
<dbReference type="Proteomes" id="UP000824241">
    <property type="component" value="Unassembled WGS sequence"/>
</dbReference>
<feature type="domain" description="PIN-like" evidence="1">
    <location>
        <begin position="5"/>
        <end position="105"/>
    </location>
</feature>